<protein>
    <submittedName>
        <fullName evidence="2">Uncharacterized protein</fullName>
    </submittedName>
</protein>
<gene>
    <name evidence="2" type="ORF">SAMN05444581_105121</name>
</gene>
<keyword evidence="3" id="KW-1185">Reference proteome</keyword>
<feature type="compositionally biased region" description="Basic and acidic residues" evidence="1">
    <location>
        <begin position="1"/>
        <end position="11"/>
    </location>
</feature>
<dbReference type="AlphaFoldDB" id="A0A1I3YC61"/>
<dbReference type="OrthoDB" id="8235933at2"/>
<name>A0A1I3YC61_9HYPH</name>
<accession>A0A1I3YC61</accession>
<dbReference type="EMBL" id="FOSN01000005">
    <property type="protein sequence ID" value="SFK28786.1"/>
    <property type="molecule type" value="Genomic_DNA"/>
</dbReference>
<reference evidence="2 3" key="1">
    <citation type="submission" date="2016-10" db="EMBL/GenBank/DDBJ databases">
        <authorList>
            <person name="de Groot N.N."/>
        </authorList>
    </citation>
    <scope>NUCLEOTIDE SEQUENCE [LARGE SCALE GENOMIC DNA]</scope>
    <source>
        <strain evidence="2 3">NE2</strain>
    </source>
</reference>
<dbReference type="RefSeq" id="WP_139223548.1">
    <property type="nucleotide sequence ID" value="NZ_FOSN01000005.1"/>
</dbReference>
<proteinExistence type="predicted"/>
<dbReference type="Proteomes" id="UP000198755">
    <property type="component" value="Unassembled WGS sequence"/>
</dbReference>
<evidence type="ECO:0000313" key="2">
    <source>
        <dbReference type="EMBL" id="SFK28786.1"/>
    </source>
</evidence>
<dbReference type="STRING" id="1612308.SAMN05444581_105121"/>
<feature type="region of interest" description="Disordered" evidence="1">
    <location>
        <begin position="1"/>
        <end position="21"/>
    </location>
</feature>
<organism evidence="2 3">
    <name type="scientific">Methylocapsa palsarum</name>
    <dbReference type="NCBI Taxonomy" id="1612308"/>
    <lineage>
        <taxon>Bacteria</taxon>
        <taxon>Pseudomonadati</taxon>
        <taxon>Pseudomonadota</taxon>
        <taxon>Alphaproteobacteria</taxon>
        <taxon>Hyphomicrobiales</taxon>
        <taxon>Beijerinckiaceae</taxon>
        <taxon>Methylocapsa</taxon>
    </lineage>
</organism>
<evidence type="ECO:0000313" key="3">
    <source>
        <dbReference type="Proteomes" id="UP000198755"/>
    </source>
</evidence>
<evidence type="ECO:0000256" key="1">
    <source>
        <dbReference type="SAM" id="MobiDB-lite"/>
    </source>
</evidence>
<sequence>MQMRGGHEMKQNPRGHFKSGEPYFEHAAEKREREAKAFKPRVRCGVCHHHERVRIEALRTAGVSLDKLAEQFGFHRDAIWRHCENHVSDEAKVGYLLGPAKIADLANAAADESRTVLDYLTITRSIVMNALDRSAQANKPYEVDRLSGRMIETMREIGRITGEVRDFAATTINIQNNTQILNSQPFMELQTGLLKVCARHPEARADIISLFHDLDARHSSNDAKTIQAKALKAAEVIPATTMADDVRRQSAATAAVLSEVCGDV</sequence>